<proteinExistence type="predicted"/>
<keyword evidence="1" id="KW-0472">Membrane</keyword>
<organism evidence="2 3">
    <name type="scientific">Chromobacterium violaceum</name>
    <dbReference type="NCBI Taxonomy" id="536"/>
    <lineage>
        <taxon>Bacteria</taxon>
        <taxon>Pseudomonadati</taxon>
        <taxon>Pseudomonadota</taxon>
        <taxon>Betaproteobacteria</taxon>
        <taxon>Neisseriales</taxon>
        <taxon>Chromobacteriaceae</taxon>
        <taxon>Chromobacterium</taxon>
    </lineage>
</organism>
<name>A0A3S4LG86_CHRVL</name>
<feature type="transmembrane region" description="Helical" evidence="1">
    <location>
        <begin position="43"/>
        <end position="64"/>
    </location>
</feature>
<evidence type="ECO:0000256" key="1">
    <source>
        <dbReference type="SAM" id="Phobius"/>
    </source>
</evidence>
<gene>
    <name evidence="2" type="ORF">NCTC9695_01975</name>
</gene>
<dbReference type="AlphaFoldDB" id="A0A3S4LG86"/>
<reference evidence="2 3" key="1">
    <citation type="submission" date="2018-12" db="EMBL/GenBank/DDBJ databases">
        <authorList>
            <consortium name="Pathogen Informatics"/>
        </authorList>
    </citation>
    <scope>NUCLEOTIDE SEQUENCE [LARGE SCALE GENOMIC DNA]</scope>
    <source>
        <strain evidence="2 3">NCTC9695</strain>
    </source>
</reference>
<protein>
    <submittedName>
        <fullName evidence="2">Uncharacterized protein</fullName>
    </submittedName>
</protein>
<sequence length="90" mass="10087">MSSLDTAALLDALIQLCHHMPTYWTQLTDWAGNMDWGHLVSSALLTILAVNAVMVPAALVWLSLDFSLPKRLMRRAHFKLPLAHKEVKHG</sequence>
<accession>A0A3S4LG86</accession>
<evidence type="ECO:0000313" key="2">
    <source>
        <dbReference type="EMBL" id="VEB41542.1"/>
    </source>
</evidence>
<dbReference type="Proteomes" id="UP000275777">
    <property type="component" value="Chromosome"/>
</dbReference>
<keyword evidence="1" id="KW-1133">Transmembrane helix</keyword>
<keyword evidence="1" id="KW-0812">Transmembrane</keyword>
<evidence type="ECO:0000313" key="3">
    <source>
        <dbReference type="Proteomes" id="UP000275777"/>
    </source>
</evidence>
<dbReference type="EMBL" id="LR134182">
    <property type="protein sequence ID" value="VEB41542.1"/>
    <property type="molecule type" value="Genomic_DNA"/>
</dbReference>